<feature type="transmembrane region" description="Helical" evidence="7">
    <location>
        <begin position="39"/>
        <end position="59"/>
    </location>
</feature>
<dbReference type="InterPro" id="IPR044770">
    <property type="entry name" value="MFS_spinster-like"/>
</dbReference>
<keyword evidence="2" id="KW-0813">Transport</keyword>
<feature type="transmembrane region" description="Helical" evidence="7">
    <location>
        <begin position="203"/>
        <end position="222"/>
    </location>
</feature>
<feature type="compositionally biased region" description="Low complexity" evidence="6">
    <location>
        <begin position="13"/>
        <end position="26"/>
    </location>
</feature>
<dbReference type="InterPro" id="IPR011701">
    <property type="entry name" value="MFS"/>
</dbReference>
<feature type="transmembrane region" description="Helical" evidence="7">
    <location>
        <begin position="80"/>
        <end position="103"/>
    </location>
</feature>
<evidence type="ECO:0000256" key="1">
    <source>
        <dbReference type="ARBA" id="ARBA00004141"/>
    </source>
</evidence>
<dbReference type="Gene3D" id="1.20.1250.20">
    <property type="entry name" value="MFS general substrate transporter like domains"/>
    <property type="match status" value="1"/>
</dbReference>
<keyword evidence="4 7" id="KW-1133">Transmembrane helix</keyword>
<feature type="transmembrane region" description="Helical" evidence="7">
    <location>
        <begin position="172"/>
        <end position="197"/>
    </location>
</feature>
<keyword evidence="5 7" id="KW-0472">Membrane</keyword>
<proteinExistence type="predicted"/>
<dbReference type="KEGG" id="cmb:CSW64_11130"/>
<dbReference type="Proteomes" id="UP000228945">
    <property type="component" value="Chromosome"/>
</dbReference>
<organism evidence="9 10">
    <name type="scientific">Caulobacter mirabilis</name>
    <dbReference type="NCBI Taxonomy" id="69666"/>
    <lineage>
        <taxon>Bacteria</taxon>
        <taxon>Pseudomonadati</taxon>
        <taxon>Pseudomonadota</taxon>
        <taxon>Alphaproteobacteria</taxon>
        <taxon>Caulobacterales</taxon>
        <taxon>Caulobacteraceae</taxon>
        <taxon>Caulobacter</taxon>
    </lineage>
</organism>
<dbReference type="PANTHER" id="PTHR23505">
    <property type="entry name" value="SPINSTER"/>
    <property type="match status" value="1"/>
</dbReference>
<feature type="transmembrane region" description="Helical" evidence="7">
    <location>
        <begin position="316"/>
        <end position="334"/>
    </location>
</feature>
<reference evidence="9 10" key="1">
    <citation type="submission" date="2017-10" db="EMBL/GenBank/DDBJ databases">
        <title>Genome sequence of Caulobacter mirabilis FWC38.</title>
        <authorList>
            <person name="Fiebig A."/>
            <person name="Crosson S."/>
        </authorList>
    </citation>
    <scope>NUCLEOTIDE SEQUENCE [LARGE SCALE GENOMIC DNA]</scope>
    <source>
        <strain evidence="9 10">FWC 38</strain>
    </source>
</reference>
<evidence type="ECO:0000256" key="5">
    <source>
        <dbReference type="ARBA" id="ARBA00023136"/>
    </source>
</evidence>
<dbReference type="AlphaFoldDB" id="A0A2D2AY73"/>
<keyword evidence="3 7" id="KW-0812">Transmembrane</keyword>
<feature type="transmembrane region" description="Helical" evidence="7">
    <location>
        <begin position="409"/>
        <end position="428"/>
    </location>
</feature>
<dbReference type="Pfam" id="PF07690">
    <property type="entry name" value="MFS_1"/>
    <property type="match status" value="1"/>
</dbReference>
<gene>
    <name evidence="9" type="ORF">CSW64_11130</name>
</gene>
<evidence type="ECO:0000256" key="3">
    <source>
        <dbReference type="ARBA" id="ARBA00022692"/>
    </source>
</evidence>
<dbReference type="InterPro" id="IPR036259">
    <property type="entry name" value="MFS_trans_sf"/>
</dbReference>
<dbReference type="InterPro" id="IPR020846">
    <property type="entry name" value="MFS_dom"/>
</dbReference>
<feature type="transmembrane region" description="Helical" evidence="7">
    <location>
        <begin position="109"/>
        <end position="128"/>
    </location>
</feature>
<name>A0A2D2AY73_9CAUL</name>
<feature type="transmembrane region" description="Helical" evidence="7">
    <location>
        <begin position="280"/>
        <end position="304"/>
    </location>
</feature>
<evidence type="ECO:0000256" key="4">
    <source>
        <dbReference type="ARBA" id="ARBA00022989"/>
    </source>
</evidence>
<feature type="transmembrane region" description="Helical" evidence="7">
    <location>
        <begin position="243"/>
        <end position="268"/>
    </location>
</feature>
<dbReference type="OrthoDB" id="7497327at2"/>
<evidence type="ECO:0000313" key="10">
    <source>
        <dbReference type="Proteomes" id="UP000228945"/>
    </source>
</evidence>
<feature type="region of interest" description="Disordered" evidence="6">
    <location>
        <begin position="13"/>
        <end position="34"/>
    </location>
</feature>
<evidence type="ECO:0000256" key="2">
    <source>
        <dbReference type="ARBA" id="ARBA00022448"/>
    </source>
</evidence>
<evidence type="ECO:0000313" key="9">
    <source>
        <dbReference type="EMBL" id="ATQ42921.1"/>
    </source>
</evidence>
<dbReference type="GO" id="GO:0022857">
    <property type="term" value="F:transmembrane transporter activity"/>
    <property type="evidence" value="ECO:0007669"/>
    <property type="project" value="InterPro"/>
</dbReference>
<feature type="domain" description="Major facilitator superfamily (MFS) profile" evidence="8">
    <location>
        <begin position="46"/>
        <end position="435"/>
    </location>
</feature>
<dbReference type="EMBL" id="CP024201">
    <property type="protein sequence ID" value="ATQ42921.1"/>
    <property type="molecule type" value="Genomic_DNA"/>
</dbReference>
<dbReference type="PROSITE" id="PS50850">
    <property type="entry name" value="MFS"/>
    <property type="match status" value="1"/>
</dbReference>
<comment type="subcellular location">
    <subcellularLocation>
        <location evidence="1">Membrane</location>
        <topology evidence="1">Multi-pass membrane protein</topology>
    </subcellularLocation>
</comment>
<feature type="transmembrane region" description="Helical" evidence="7">
    <location>
        <begin position="340"/>
        <end position="360"/>
    </location>
</feature>
<feature type="transmembrane region" description="Helical" evidence="7">
    <location>
        <begin position="372"/>
        <end position="397"/>
    </location>
</feature>
<keyword evidence="10" id="KW-1185">Reference proteome</keyword>
<sequence>MSAASFRSPAISSSSAASIGGAPMASTSATGSDPELPVWTARNIAVLALLTSAYALNFMDRYALVAMAAPIKSELRLTDGELGLLFGLAFSLVHAACSIPMAMLADRWGHARVMALSLAFWAGMTLLASRASGFLPLAATRAGVGVGEAGGTPPAHAILSGLFKGRTLPIALAIYSTGSGIGLTLGLSLGALMAAAVGWRTSLIIIAIPGFILAPLIWLVVPRNRDAAGHRPRPQARRRFGDLGFTFYTLALAMGSAAVAGFSALAWLPSIASRSYGDAGAALGVAIGLSNMVGILCGGFLAAFIEKRTTFTLRQFCVLASLVAGLMLVSASLAANASLFIAFSAALVFSHSMMLAPVLTQAQRLVAPEHKALASAIVLLGIGLLGAGLGPLLVGWISDRLAASGPRALNHALAIISAAYLPAAVLFFQRSKEVDAGHAR</sequence>
<dbReference type="SUPFAM" id="SSF103473">
    <property type="entry name" value="MFS general substrate transporter"/>
    <property type="match status" value="1"/>
</dbReference>
<protein>
    <recommendedName>
        <fullName evidence="8">Major facilitator superfamily (MFS) profile domain-containing protein</fullName>
    </recommendedName>
</protein>
<evidence type="ECO:0000259" key="8">
    <source>
        <dbReference type="PROSITE" id="PS50850"/>
    </source>
</evidence>
<evidence type="ECO:0000256" key="6">
    <source>
        <dbReference type="SAM" id="MobiDB-lite"/>
    </source>
</evidence>
<evidence type="ECO:0000256" key="7">
    <source>
        <dbReference type="SAM" id="Phobius"/>
    </source>
</evidence>
<dbReference type="PANTHER" id="PTHR23505:SF79">
    <property type="entry name" value="PROTEIN SPINSTER"/>
    <property type="match status" value="1"/>
</dbReference>
<accession>A0A2D2AY73</accession>
<dbReference type="GO" id="GO:0016020">
    <property type="term" value="C:membrane"/>
    <property type="evidence" value="ECO:0007669"/>
    <property type="project" value="UniProtKB-SubCell"/>
</dbReference>